<dbReference type="PROSITE" id="PS50041">
    <property type="entry name" value="C_TYPE_LECTIN_2"/>
    <property type="match status" value="1"/>
</dbReference>
<keyword evidence="5" id="KW-1133">Transmembrane helix</keyword>
<dbReference type="InterPro" id="IPR033989">
    <property type="entry name" value="CD209-like_CTLD"/>
</dbReference>
<keyword evidence="5" id="KW-0812">Transmembrane</keyword>
<evidence type="ECO:0000256" key="2">
    <source>
        <dbReference type="ARBA" id="ARBA00023157"/>
    </source>
</evidence>
<dbReference type="CDD" id="cd03590">
    <property type="entry name" value="CLECT_DC-SIGN_like"/>
    <property type="match status" value="1"/>
</dbReference>
<dbReference type="PROSITE" id="PS00615">
    <property type="entry name" value="C_TYPE_LECTIN_1"/>
    <property type="match status" value="1"/>
</dbReference>
<evidence type="ECO:0000256" key="5">
    <source>
        <dbReference type="SAM" id="Phobius"/>
    </source>
</evidence>
<organism evidence="7 8">
    <name type="scientific">Carassius auratus</name>
    <name type="common">Goldfish</name>
    <dbReference type="NCBI Taxonomy" id="7957"/>
    <lineage>
        <taxon>Eukaryota</taxon>
        <taxon>Metazoa</taxon>
        <taxon>Chordata</taxon>
        <taxon>Craniata</taxon>
        <taxon>Vertebrata</taxon>
        <taxon>Euteleostomi</taxon>
        <taxon>Actinopterygii</taxon>
        <taxon>Neopterygii</taxon>
        <taxon>Teleostei</taxon>
        <taxon>Ostariophysi</taxon>
        <taxon>Cypriniformes</taxon>
        <taxon>Cyprinidae</taxon>
        <taxon>Cyprininae</taxon>
        <taxon>Carassius</taxon>
    </lineage>
</organism>
<proteinExistence type="predicted"/>
<dbReference type="Proteomes" id="UP000515129">
    <property type="component" value="Chromosome 45"/>
</dbReference>
<feature type="coiled-coil region" evidence="3">
    <location>
        <begin position="107"/>
        <end position="197"/>
    </location>
</feature>
<feature type="transmembrane region" description="Helical" evidence="5">
    <location>
        <begin position="87"/>
        <end position="110"/>
    </location>
</feature>
<keyword evidence="1" id="KW-0430">Lectin</keyword>
<dbReference type="RefSeq" id="XP_026089438.1">
    <property type="nucleotide sequence ID" value="XM_026233653.1"/>
</dbReference>
<evidence type="ECO:0000259" key="6">
    <source>
        <dbReference type="PROSITE" id="PS50041"/>
    </source>
</evidence>
<dbReference type="Gene3D" id="3.10.100.10">
    <property type="entry name" value="Mannose-Binding Protein A, subunit A"/>
    <property type="match status" value="1"/>
</dbReference>
<dbReference type="GeneID" id="113063332"/>
<dbReference type="InterPro" id="IPR018378">
    <property type="entry name" value="C-type_lectin_CS"/>
</dbReference>
<evidence type="ECO:0000256" key="1">
    <source>
        <dbReference type="ARBA" id="ARBA00022734"/>
    </source>
</evidence>
<dbReference type="OrthoDB" id="8950604at2759"/>
<dbReference type="GO" id="GO:0030246">
    <property type="term" value="F:carbohydrate binding"/>
    <property type="evidence" value="ECO:0007669"/>
    <property type="project" value="UniProtKB-KW"/>
</dbReference>
<feature type="compositionally biased region" description="Basic and acidic residues" evidence="4">
    <location>
        <begin position="1"/>
        <end position="51"/>
    </location>
</feature>
<dbReference type="AlphaFoldDB" id="A0A6P6LYB0"/>
<dbReference type="PANTHER" id="PTHR22803">
    <property type="entry name" value="MANNOSE, PHOSPHOLIPASE, LECTIN RECEPTOR RELATED"/>
    <property type="match status" value="1"/>
</dbReference>
<keyword evidence="3" id="KW-0175">Coiled coil</keyword>
<keyword evidence="2" id="KW-1015">Disulfide bond</keyword>
<reference evidence="8" key="1">
    <citation type="submission" date="2025-08" db="UniProtKB">
        <authorList>
            <consortium name="RefSeq"/>
        </authorList>
    </citation>
    <scope>IDENTIFICATION</scope>
    <source>
        <strain evidence="8">Wakin</strain>
        <tissue evidence="8">Muscle</tissue>
    </source>
</reference>
<feature type="domain" description="C-type lectin" evidence="6">
    <location>
        <begin position="204"/>
        <end position="321"/>
    </location>
</feature>
<keyword evidence="5" id="KW-0472">Membrane</keyword>
<protein>
    <submittedName>
        <fullName evidence="8">CD209 antigen-like protein C</fullName>
    </submittedName>
</protein>
<dbReference type="SUPFAM" id="SSF56436">
    <property type="entry name" value="C-type lectin-like"/>
    <property type="match status" value="1"/>
</dbReference>
<evidence type="ECO:0000313" key="8">
    <source>
        <dbReference type="RefSeq" id="XP_026089438.1"/>
    </source>
</evidence>
<dbReference type="InterPro" id="IPR016186">
    <property type="entry name" value="C-type_lectin-like/link_sf"/>
</dbReference>
<dbReference type="SMART" id="SM00034">
    <property type="entry name" value="CLECT"/>
    <property type="match status" value="1"/>
</dbReference>
<accession>A0A6P6LYB0</accession>
<dbReference type="SUPFAM" id="SSF90257">
    <property type="entry name" value="Myosin rod fragments"/>
    <property type="match status" value="1"/>
</dbReference>
<dbReference type="InterPro" id="IPR001304">
    <property type="entry name" value="C-type_lectin-like"/>
</dbReference>
<sequence>MKHKKETEDFNTEEPRTPRHTEDFNTEDPRTPRHTEDFNTEEPRTPRHTEDFNTEEPQTPRHTEDFNTEEPRTPRHTGSGGVTISRAAGVCLGLMCVLLMTAVIVLCVTFNQERQQLQTKITNLTEERDQLQIKITNITEERDQLLTNHRNLTDERQQLLTNNMNLTQERQHLLTKITNLTEERDELKSERNDLQKFADGLKCHQSTLYFFSSEKKNWNESRRYCRERKADLIIINNREEQDFVKNICGSKDHFWIGLTDVEEEGRWKWVDGSNINITSGFWAPGYKQPDSHQGKDEDCANTHSLGWFDTQCDDTAKWICEKSILK</sequence>
<name>A0A6P6LYB0_CARAU</name>
<dbReference type="InterPro" id="IPR050111">
    <property type="entry name" value="C-type_lectin/snaclec_domain"/>
</dbReference>
<evidence type="ECO:0000256" key="3">
    <source>
        <dbReference type="SAM" id="Coils"/>
    </source>
</evidence>
<keyword evidence="7" id="KW-1185">Reference proteome</keyword>
<evidence type="ECO:0000313" key="7">
    <source>
        <dbReference type="Proteomes" id="UP000515129"/>
    </source>
</evidence>
<gene>
    <name evidence="8" type="primary">LOC113063332</name>
</gene>
<dbReference type="Gene3D" id="1.20.5.400">
    <property type="match status" value="2"/>
</dbReference>
<dbReference type="KEGG" id="caua:113063332"/>
<feature type="region of interest" description="Disordered" evidence="4">
    <location>
        <begin position="1"/>
        <end position="80"/>
    </location>
</feature>
<evidence type="ECO:0000256" key="4">
    <source>
        <dbReference type="SAM" id="MobiDB-lite"/>
    </source>
</evidence>
<feature type="compositionally biased region" description="Basic and acidic residues" evidence="4">
    <location>
        <begin position="58"/>
        <end position="73"/>
    </location>
</feature>
<dbReference type="InterPro" id="IPR016187">
    <property type="entry name" value="CTDL_fold"/>
</dbReference>
<dbReference type="Pfam" id="PF00059">
    <property type="entry name" value="Lectin_C"/>
    <property type="match status" value="1"/>
</dbReference>